<dbReference type="CDD" id="cd11378">
    <property type="entry name" value="DUF296"/>
    <property type="match status" value="1"/>
</dbReference>
<accession>A0A9D9ITS4</accession>
<dbReference type="AlphaFoldDB" id="A0A9D9ITS4"/>
<dbReference type="PANTHER" id="PTHR34988:SF1">
    <property type="entry name" value="DNA-BINDING PROTEIN"/>
    <property type="match status" value="1"/>
</dbReference>
<sequence length="145" mass="16059">MDNSEIYSCRQSAGRYAVSIRNRQEIVSALATFCKDKNIRSGEISGIGAVDKAVLRFFNPQTKQYVDRTFTGQMEIAGLAGNISTLDGEIYLHLHITLGCEDYSAKAGHLLSAVLSGAGEFFITDFGTELKRTFDPDLRLNCYDF</sequence>
<evidence type="ECO:0000313" key="2">
    <source>
        <dbReference type="EMBL" id="MBO8478739.1"/>
    </source>
</evidence>
<gene>
    <name evidence="2" type="ORF">IAB80_07620</name>
</gene>
<keyword evidence="2" id="KW-0238">DNA-binding</keyword>
<dbReference type="SUPFAM" id="SSF117856">
    <property type="entry name" value="AF0104/ALDC/Ptd012-like"/>
    <property type="match status" value="1"/>
</dbReference>
<dbReference type="Proteomes" id="UP000823771">
    <property type="component" value="Unassembled WGS sequence"/>
</dbReference>
<proteinExistence type="predicted"/>
<reference evidence="2" key="1">
    <citation type="submission" date="2020-10" db="EMBL/GenBank/DDBJ databases">
        <authorList>
            <person name="Gilroy R."/>
        </authorList>
    </citation>
    <scope>NUCLEOTIDE SEQUENCE</scope>
    <source>
        <strain evidence="2">2478</strain>
    </source>
</reference>
<dbReference type="PIRSF" id="PIRSF016702">
    <property type="entry name" value="DNA_bp_PD1"/>
    <property type="match status" value="1"/>
</dbReference>
<dbReference type="EMBL" id="JADILZ010000070">
    <property type="protein sequence ID" value="MBO8478739.1"/>
    <property type="molecule type" value="Genomic_DNA"/>
</dbReference>
<dbReference type="Gene3D" id="3.30.1330.80">
    <property type="entry name" value="Hypothetical protein, similar to alpha- acetolactate decarboxylase, domain 2"/>
    <property type="match status" value="1"/>
</dbReference>
<protein>
    <submittedName>
        <fullName evidence="2">DNA-binding protein</fullName>
    </submittedName>
</protein>
<reference evidence="2" key="2">
    <citation type="journal article" date="2021" name="PeerJ">
        <title>Extensive microbial diversity within the chicken gut microbiome revealed by metagenomics and culture.</title>
        <authorList>
            <person name="Gilroy R."/>
            <person name="Ravi A."/>
            <person name="Getino M."/>
            <person name="Pursley I."/>
            <person name="Horton D.L."/>
            <person name="Alikhan N.F."/>
            <person name="Baker D."/>
            <person name="Gharbi K."/>
            <person name="Hall N."/>
            <person name="Watson M."/>
            <person name="Adriaenssens E.M."/>
            <person name="Foster-Nyarko E."/>
            <person name="Jarju S."/>
            <person name="Secka A."/>
            <person name="Antonio M."/>
            <person name="Oren A."/>
            <person name="Chaudhuri R.R."/>
            <person name="La Ragione R."/>
            <person name="Hildebrand F."/>
            <person name="Pallen M.J."/>
        </authorList>
    </citation>
    <scope>NUCLEOTIDE SEQUENCE</scope>
    <source>
        <strain evidence="2">2478</strain>
    </source>
</reference>
<organism evidence="2 3">
    <name type="scientific">Candidatus Cryptobacteroides excrementipullorum</name>
    <dbReference type="NCBI Taxonomy" id="2840761"/>
    <lineage>
        <taxon>Bacteria</taxon>
        <taxon>Pseudomonadati</taxon>
        <taxon>Bacteroidota</taxon>
        <taxon>Bacteroidia</taxon>
        <taxon>Bacteroidales</taxon>
        <taxon>Candidatus Cryptobacteroides</taxon>
    </lineage>
</organism>
<name>A0A9D9ITS4_9BACT</name>
<dbReference type="Pfam" id="PF03479">
    <property type="entry name" value="PCC"/>
    <property type="match status" value="1"/>
</dbReference>
<evidence type="ECO:0000259" key="1">
    <source>
        <dbReference type="PROSITE" id="PS51742"/>
    </source>
</evidence>
<evidence type="ECO:0000313" key="3">
    <source>
        <dbReference type="Proteomes" id="UP000823771"/>
    </source>
</evidence>
<dbReference type="InterPro" id="IPR025707">
    <property type="entry name" value="DNA_bp_PD1"/>
</dbReference>
<comment type="caution">
    <text evidence="2">The sequence shown here is derived from an EMBL/GenBank/DDBJ whole genome shotgun (WGS) entry which is preliminary data.</text>
</comment>
<feature type="domain" description="PPC" evidence="1">
    <location>
        <begin position="10"/>
        <end position="145"/>
    </location>
</feature>
<dbReference type="InterPro" id="IPR005175">
    <property type="entry name" value="PPC_dom"/>
</dbReference>
<dbReference type="PANTHER" id="PTHR34988">
    <property type="entry name" value="PROTEIN, PUTATIVE-RELATED"/>
    <property type="match status" value="1"/>
</dbReference>
<dbReference type="GO" id="GO:0003677">
    <property type="term" value="F:DNA binding"/>
    <property type="evidence" value="ECO:0007669"/>
    <property type="project" value="UniProtKB-KW"/>
</dbReference>
<dbReference type="PROSITE" id="PS51742">
    <property type="entry name" value="PPC"/>
    <property type="match status" value="1"/>
</dbReference>